<dbReference type="EMBL" id="JBHSFG010000020">
    <property type="protein sequence ID" value="MFC4465244.1"/>
    <property type="molecule type" value="Genomic_DNA"/>
</dbReference>
<accession>A0ABV8YIW6</accession>
<dbReference type="Pfam" id="PF00109">
    <property type="entry name" value="ketoacyl-synt"/>
    <property type="match status" value="1"/>
</dbReference>
<dbReference type="PROSITE" id="PS52004">
    <property type="entry name" value="KS3_2"/>
    <property type="match status" value="1"/>
</dbReference>
<protein>
    <submittedName>
        <fullName evidence="5">Beta-ketoacyl synthase N-terminal-like domain-containing protein</fullName>
    </submittedName>
</protein>
<dbReference type="PANTHER" id="PTHR11712:SF347">
    <property type="entry name" value="BETA KETOACYL-ACYL CARRIER PROTEIN SYNTHASE"/>
    <property type="match status" value="1"/>
</dbReference>
<dbReference type="InterPro" id="IPR014031">
    <property type="entry name" value="Ketoacyl_synth_C"/>
</dbReference>
<evidence type="ECO:0000256" key="3">
    <source>
        <dbReference type="RuleBase" id="RU003694"/>
    </source>
</evidence>
<reference evidence="6" key="1">
    <citation type="journal article" date="2019" name="Int. J. Syst. Evol. Microbiol.">
        <title>The Global Catalogue of Microorganisms (GCM) 10K type strain sequencing project: providing services to taxonomists for standard genome sequencing and annotation.</title>
        <authorList>
            <consortium name="The Broad Institute Genomics Platform"/>
            <consortium name="The Broad Institute Genome Sequencing Center for Infectious Disease"/>
            <person name="Wu L."/>
            <person name="Ma J."/>
        </authorList>
    </citation>
    <scope>NUCLEOTIDE SEQUENCE [LARGE SCALE GENOMIC DNA]</scope>
    <source>
        <strain evidence="6">DT43</strain>
    </source>
</reference>
<evidence type="ECO:0000259" key="4">
    <source>
        <dbReference type="PROSITE" id="PS52004"/>
    </source>
</evidence>
<name>A0ABV8YIW6_9ACTN</name>
<gene>
    <name evidence="5" type="ORF">ACFPH6_11940</name>
</gene>
<dbReference type="SUPFAM" id="SSF53901">
    <property type="entry name" value="Thiolase-like"/>
    <property type="match status" value="2"/>
</dbReference>
<feature type="domain" description="Ketosynthase family 3 (KS3)" evidence="4">
    <location>
        <begin position="6"/>
        <end position="376"/>
    </location>
</feature>
<sequence length="392" mass="40512">MTAPSRSRVCVTGMAWYTALGSGLDEVWESLLADNSGLREVDAPHALRNRRAAVVPQLPLDLHPAERQHLMTVDALARCLDDAALAMDDPRLQPVLGTSYGPHLDTADTTSLSQWAQEAAAQSGLVRSPLTVTTACSAGSDTLLLALELLRSGAAEICVCGGIDVLTVSKRLGHSFLGTMSPDDLRAFDVKHDGTLLGEGAGFMVLEPEPSARARQARIHGFLSGAGSSNDAMGSVAPDASGRTVTLAVQRALSSGEVEAQDIAVISAHGSGTPVSDAVEAKSYEQLFGSGKERPVVFATKGAFGHTLGATGSLGAITVVQALKSGLAPPVHGLEEAIPELSLPLPAGRPAVVRGRFGLSVTLGFGGFNTCLLFEGPGAATHEGTRLQGGRQ</sequence>
<dbReference type="SMART" id="SM00825">
    <property type="entry name" value="PKS_KS"/>
    <property type="match status" value="1"/>
</dbReference>
<dbReference type="InterPro" id="IPR000794">
    <property type="entry name" value="Beta-ketoacyl_synthase"/>
</dbReference>
<dbReference type="Pfam" id="PF02801">
    <property type="entry name" value="Ketoacyl-synt_C"/>
    <property type="match status" value="1"/>
</dbReference>
<comment type="caution">
    <text evidence="5">The sequence shown here is derived from an EMBL/GenBank/DDBJ whole genome shotgun (WGS) entry which is preliminary data.</text>
</comment>
<dbReference type="PANTHER" id="PTHR11712">
    <property type="entry name" value="POLYKETIDE SYNTHASE-RELATED"/>
    <property type="match status" value="1"/>
</dbReference>
<comment type="similarity">
    <text evidence="1 3">Belongs to the thiolase-like superfamily. Beta-ketoacyl-ACP synthases family.</text>
</comment>
<evidence type="ECO:0000256" key="2">
    <source>
        <dbReference type="ARBA" id="ARBA00022679"/>
    </source>
</evidence>
<dbReference type="InterPro" id="IPR016039">
    <property type="entry name" value="Thiolase-like"/>
</dbReference>
<dbReference type="InterPro" id="IPR020841">
    <property type="entry name" value="PKS_Beta-ketoAc_synthase_dom"/>
</dbReference>
<keyword evidence="6" id="KW-1185">Reference proteome</keyword>
<organism evidence="5 6">
    <name type="scientific">Streptomyces xiangluensis</name>
    <dbReference type="NCBI Taxonomy" id="2665720"/>
    <lineage>
        <taxon>Bacteria</taxon>
        <taxon>Bacillati</taxon>
        <taxon>Actinomycetota</taxon>
        <taxon>Actinomycetes</taxon>
        <taxon>Kitasatosporales</taxon>
        <taxon>Streptomycetaceae</taxon>
        <taxon>Streptomyces</taxon>
    </lineage>
</organism>
<evidence type="ECO:0000313" key="6">
    <source>
        <dbReference type="Proteomes" id="UP001596012"/>
    </source>
</evidence>
<evidence type="ECO:0000313" key="5">
    <source>
        <dbReference type="EMBL" id="MFC4465244.1"/>
    </source>
</evidence>
<dbReference type="Gene3D" id="3.40.47.10">
    <property type="match status" value="1"/>
</dbReference>
<dbReference type="Proteomes" id="UP001596012">
    <property type="component" value="Unassembled WGS sequence"/>
</dbReference>
<dbReference type="RefSeq" id="WP_386341073.1">
    <property type="nucleotide sequence ID" value="NZ_JBHSFG010000020.1"/>
</dbReference>
<dbReference type="InterPro" id="IPR014030">
    <property type="entry name" value="Ketoacyl_synth_N"/>
</dbReference>
<evidence type="ECO:0000256" key="1">
    <source>
        <dbReference type="ARBA" id="ARBA00008467"/>
    </source>
</evidence>
<proteinExistence type="inferred from homology"/>
<keyword evidence="2 3" id="KW-0808">Transferase</keyword>